<evidence type="ECO:0000313" key="3">
    <source>
        <dbReference type="EMBL" id="KAJ3044555.1"/>
    </source>
</evidence>
<feature type="non-terminal residue" evidence="3">
    <location>
        <position position="1"/>
    </location>
</feature>
<dbReference type="EMBL" id="JADGJD010001288">
    <property type="protein sequence ID" value="KAJ3044555.1"/>
    <property type="molecule type" value="Genomic_DNA"/>
</dbReference>
<keyword evidence="4" id="KW-1185">Reference proteome</keyword>
<feature type="compositionally biased region" description="Basic and acidic residues" evidence="2">
    <location>
        <begin position="267"/>
        <end position="279"/>
    </location>
</feature>
<keyword evidence="1" id="KW-0175">Coiled coil</keyword>
<protein>
    <submittedName>
        <fullName evidence="3">Uncharacterized protein</fullName>
    </submittedName>
</protein>
<organism evidence="3 4">
    <name type="scientific">Rhizophlyctis rosea</name>
    <dbReference type="NCBI Taxonomy" id="64517"/>
    <lineage>
        <taxon>Eukaryota</taxon>
        <taxon>Fungi</taxon>
        <taxon>Fungi incertae sedis</taxon>
        <taxon>Chytridiomycota</taxon>
        <taxon>Chytridiomycota incertae sedis</taxon>
        <taxon>Chytridiomycetes</taxon>
        <taxon>Rhizophlyctidales</taxon>
        <taxon>Rhizophlyctidaceae</taxon>
        <taxon>Rhizophlyctis</taxon>
    </lineage>
</organism>
<evidence type="ECO:0000256" key="1">
    <source>
        <dbReference type="SAM" id="Coils"/>
    </source>
</evidence>
<gene>
    <name evidence="3" type="ORF">HK097_001438</name>
</gene>
<evidence type="ECO:0000313" key="4">
    <source>
        <dbReference type="Proteomes" id="UP001212841"/>
    </source>
</evidence>
<feature type="coiled-coil region" evidence="1">
    <location>
        <begin position="200"/>
        <end position="231"/>
    </location>
</feature>
<comment type="caution">
    <text evidence="3">The sequence shown here is derived from an EMBL/GenBank/DDBJ whole genome shotgun (WGS) entry which is preliminary data.</text>
</comment>
<reference evidence="3" key="1">
    <citation type="submission" date="2020-05" db="EMBL/GenBank/DDBJ databases">
        <title>Phylogenomic resolution of chytrid fungi.</title>
        <authorList>
            <person name="Stajich J.E."/>
            <person name="Amses K."/>
            <person name="Simmons R."/>
            <person name="Seto K."/>
            <person name="Myers J."/>
            <person name="Bonds A."/>
            <person name="Quandt C.A."/>
            <person name="Barry K."/>
            <person name="Liu P."/>
            <person name="Grigoriev I."/>
            <person name="Longcore J.E."/>
            <person name="James T.Y."/>
        </authorList>
    </citation>
    <scope>NUCLEOTIDE SEQUENCE</scope>
    <source>
        <strain evidence="3">JEL0318</strain>
    </source>
</reference>
<dbReference type="AlphaFoldDB" id="A0AAD5WYX6"/>
<accession>A0AAD5WYX6</accession>
<name>A0AAD5WYX6_9FUNG</name>
<proteinExistence type="predicted"/>
<sequence>ILESLWEKRSSARRIKEVSQTPSEALVVLSKILSPDRVSATRARTRKDLGTDISFSIGDLVERTPFADGEYAFDLYTPPPSAPGNCIMALADVNVELEASDVVMISCNTPEQGDHWELMYLHTGHKTGRSRFFGHMLEQIADPTLDEQFSYYNQCRIPCRVDEQFVVTLVNDAWFSIDELPRVRVGNHTKHGFRISNDLIEDMDEKYQDWINRARQEVEEYSSQLESQRSEGVSIRKGEVLLAPGETRDVPHDITATADGPRKRKPTERLRLHVEEELKKKRKKRTEPKQSGLNPSNYQKNRMGGKKIPPPDCGGPSGF</sequence>
<feature type="compositionally biased region" description="Polar residues" evidence="2">
    <location>
        <begin position="289"/>
        <end position="300"/>
    </location>
</feature>
<evidence type="ECO:0000256" key="2">
    <source>
        <dbReference type="SAM" id="MobiDB-lite"/>
    </source>
</evidence>
<dbReference type="Proteomes" id="UP001212841">
    <property type="component" value="Unassembled WGS sequence"/>
</dbReference>
<feature type="region of interest" description="Disordered" evidence="2">
    <location>
        <begin position="243"/>
        <end position="319"/>
    </location>
</feature>